<dbReference type="InterPro" id="IPR029068">
    <property type="entry name" value="Glyas_Bleomycin-R_OHBP_Dase"/>
</dbReference>
<proteinExistence type="predicted"/>
<comment type="caution">
    <text evidence="2">The sequence shown here is derived from an EMBL/GenBank/DDBJ whole genome shotgun (WGS) entry which is preliminary data.</text>
</comment>
<sequence length="130" mass="14351">MERVTGIGGVFFRASDSGALSRWYEHHLGVGGPPPTYEHRSWEQEAGPTVFAPFPGGSEHFQRPEQQWAINFRVRDLDAMVAQLRDAGIAVEVHAETYPNGRFADLADPEGNPVQLWEPAGADAVRPPDE</sequence>
<dbReference type="PANTHER" id="PTHR33993">
    <property type="entry name" value="GLYOXALASE-RELATED"/>
    <property type="match status" value="1"/>
</dbReference>
<reference evidence="2 3" key="1">
    <citation type="submission" date="2020-10" db="EMBL/GenBank/DDBJ databases">
        <title>Sequencing the genomes of 1000 actinobacteria strains.</title>
        <authorList>
            <person name="Klenk H.-P."/>
        </authorList>
    </citation>
    <scope>NUCLEOTIDE SEQUENCE [LARGE SCALE GENOMIC DNA]</scope>
    <source>
        <strain evidence="2 3">DSM 43748</strain>
    </source>
</reference>
<dbReference type="PANTHER" id="PTHR33993:SF5">
    <property type="entry name" value="GLYOXALASE"/>
    <property type="match status" value="1"/>
</dbReference>
<accession>A0ABR9KBZ6</accession>
<evidence type="ECO:0000259" key="1">
    <source>
        <dbReference type="PROSITE" id="PS51819"/>
    </source>
</evidence>
<dbReference type="EMBL" id="JADBEF010000001">
    <property type="protein sequence ID" value="MBE1559243.1"/>
    <property type="molecule type" value="Genomic_DNA"/>
</dbReference>
<dbReference type="InterPro" id="IPR041581">
    <property type="entry name" value="Glyoxalase_6"/>
</dbReference>
<dbReference type="InterPro" id="IPR037523">
    <property type="entry name" value="VOC_core"/>
</dbReference>
<dbReference type="Proteomes" id="UP000661607">
    <property type="component" value="Unassembled WGS sequence"/>
</dbReference>
<protein>
    <submittedName>
        <fullName evidence="2">Catechol 2,3-dioxygenase-like lactoylglutathione lyase family enzyme</fullName>
    </submittedName>
</protein>
<dbReference type="PROSITE" id="PS51819">
    <property type="entry name" value="VOC"/>
    <property type="match status" value="1"/>
</dbReference>
<feature type="domain" description="VOC" evidence="1">
    <location>
        <begin position="6"/>
        <end position="119"/>
    </location>
</feature>
<gene>
    <name evidence="2" type="ORF">H4W81_002022</name>
</gene>
<dbReference type="RefSeq" id="WP_192774548.1">
    <property type="nucleotide sequence ID" value="NZ_BAAASY010000001.1"/>
</dbReference>
<dbReference type="Pfam" id="PF18029">
    <property type="entry name" value="Glyoxalase_6"/>
    <property type="match status" value="1"/>
</dbReference>
<dbReference type="SUPFAM" id="SSF54593">
    <property type="entry name" value="Glyoxalase/Bleomycin resistance protein/Dihydroxybiphenyl dioxygenase"/>
    <property type="match status" value="1"/>
</dbReference>
<keyword evidence="3" id="KW-1185">Reference proteome</keyword>
<evidence type="ECO:0000313" key="2">
    <source>
        <dbReference type="EMBL" id="MBE1559243.1"/>
    </source>
</evidence>
<organism evidence="2 3">
    <name type="scientific">Nonomuraea africana</name>
    <dbReference type="NCBI Taxonomy" id="46171"/>
    <lineage>
        <taxon>Bacteria</taxon>
        <taxon>Bacillati</taxon>
        <taxon>Actinomycetota</taxon>
        <taxon>Actinomycetes</taxon>
        <taxon>Streptosporangiales</taxon>
        <taxon>Streptosporangiaceae</taxon>
        <taxon>Nonomuraea</taxon>
    </lineage>
</organism>
<dbReference type="InterPro" id="IPR052164">
    <property type="entry name" value="Anthracycline_SecMetBiosynth"/>
</dbReference>
<dbReference type="Gene3D" id="3.10.180.10">
    <property type="entry name" value="2,3-Dihydroxybiphenyl 1,2-Dioxygenase, domain 1"/>
    <property type="match status" value="1"/>
</dbReference>
<evidence type="ECO:0000313" key="3">
    <source>
        <dbReference type="Proteomes" id="UP000661607"/>
    </source>
</evidence>
<name>A0ABR9KBZ6_9ACTN</name>